<dbReference type="Proteomes" id="UP001254257">
    <property type="component" value="Unassembled WGS sequence"/>
</dbReference>
<keyword evidence="3" id="KW-1185">Reference proteome</keyword>
<evidence type="ECO:0000256" key="1">
    <source>
        <dbReference type="SAM" id="SignalP"/>
    </source>
</evidence>
<comment type="caution">
    <text evidence="2">The sequence shown here is derived from an EMBL/GenBank/DDBJ whole genome shotgun (WGS) entry which is preliminary data.</text>
</comment>
<keyword evidence="1" id="KW-0732">Signal</keyword>
<organism evidence="2 3">
    <name type="scientific">Bosea rubneri</name>
    <dbReference type="NCBI Taxonomy" id="3075434"/>
    <lineage>
        <taxon>Bacteria</taxon>
        <taxon>Pseudomonadati</taxon>
        <taxon>Pseudomonadota</taxon>
        <taxon>Alphaproteobacteria</taxon>
        <taxon>Hyphomicrobiales</taxon>
        <taxon>Boseaceae</taxon>
        <taxon>Bosea</taxon>
    </lineage>
</organism>
<protein>
    <recommendedName>
        <fullName evidence="4">Peptidase MA superfamily protein</fullName>
    </recommendedName>
</protein>
<evidence type="ECO:0000313" key="2">
    <source>
        <dbReference type="EMBL" id="MDU0342673.1"/>
    </source>
</evidence>
<reference evidence="2 3" key="1">
    <citation type="submission" date="2023-09" db="EMBL/GenBank/DDBJ databases">
        <title>Whole genome shotgun sequencing (WGS) of Bosea sp. ZW T0_25, isolated from stored onions (Allium cepa).</title>
        <authorList>
            <person name="Stoll D.A."/>
            <person name="Huch M."/>
        </authorList>
    </citation>
    <scope>NUCLEOTIDE SEQUENCE [LARGE SCALE GENOMIC DNA]</scope>
    <source>
        <strain evidence="2 3">ZW T0_25</strain>
    </source>
</reference>
<name>A0ABU3SD17_9HYPH</name>
<dbReference type="EMBL" id="JAWDID010000046">
    <property type="protein sequence ID" value="MDU0342673.1"/>
    <property type="molecule type" value="Genomic_DNA"/>
</dbReference>
<sequence>MRFRISRVLAVFVAVFGFAVVGYAAANPSAAVCAALDVIPSARLNDGTLAASDALEPNQARAIERLVSDAKGRIAEVFGAPRSKPIVLFFDGATRFGPFRLNEYGSTQFIGSRICVLIGPKGQNIDIVAHELMHAEIADRVGPLAKFAELPTWFDEGLAMQVDFRPEYDIRAGADVDSKSVRGMGSARYFFVSDSELLTNNYASAKFEVALWANKVGYSSIYAHLERIKQGEAFEKVVDPNLR</sequence>
<evidence type="ECO:0008006" key="4">
    <source>
        <dbReference type="Google" id="ProtNLM"/>
    </source>
</evidence>
<feature type="chain" id="PRO_5045096526" description="Peptidase MA superfamily protein" evidence="1">
    <location>
        <begin position="25"/>
        <end position="243"/>
    </location>
</feature>
<proteinExistence type="predicted"/>
<feature type="signal peptide" evidence="1">
    <location>
        <begin position="1"/>
        <end position="24"/>
    </location>
</feature>
<dbReference type="RefSeq" id="WP_316020438.1">
    <property type="nucleotide sequence ID" value="NZ_JAWDID010000046.1"/>
</dbReference>
<accession>A0ABU3SD17</accession>
<gene>
    <name evidence="2" type="ORF">RKE40_22475</name>
</gene>
<evidence type="ECO:0000313" key="3">
    <source>
        <dbReference type="Proteomes" id="UP001254257"/>
    </source>
</evidence>